<evidence type="ECO:0000313" key="1">
    <source>
        <dbReference type="EMBL" id="MFD2730371.1"/>
    </source>
</evidence>
<sequence length="64" mass="7618">MYHFINDFNFGVNVFFYQKIENKVAYNGCTYQRYARIIPIMLEIKVNRSYGNTNRKGINENKGT</sequence>
<dbReference type="EMBL" id="JBHULV010000008">
    <property type="protein sequence ID" value="MFD2730371.1"/>
    <property type="molecule type" value="Genomic_DNA"/>
</dbReference>
<reference evidence="2" key="1">
    <citation type="journal article" date="2019" name="Int. J. Syst. Evol. Microbiol.">
        <title>The Global Catalogue of Microorganisms (GCM) 10K type strain sequencing project: providing services to taxonomists for standard genome sequencing and annotation.</title>
        <authorList>
            <consortium name="The Broad Institute Genomics Platform"/>
            <consortium name="The Broad Institute Genome Sequencing Center for Infectious Disease"/>
            <person name="Wu L."/>
            <person name="Ma J."/>
        </authorList>
    </citation>
    <scope>NUCLEOTIDE SEQUENCE [LARGE SCALE GENOMIC DNA]</scope>
    <source>
        <strain evidence="2">KCTC 42456</strain>
    </source>
</reference>
<evidence type="ECO:0000313" key="2">
    <source>
        <dbReference type="Proteomes" id="UP001597546"/>
    </source>
</evidence>
<comment type="caution">
    <text evidence="1">The sequence shown here is derived from an EMBL/GenBank/DDBJ whole genome shotgun (WGS) entry which is preliminary data.</text>
</comment>
<protein>
    <submittedName>
        <fullName evidence="1">Uncharacterized protein</fullName>
    </submittedName>
</protein>
<gene>
    <name evidence="1" type="ORF">ACFSSE_01515</name>
</gene>
<accession>A0ABW5TQI5</accession>
<name>A0ABW5TQI5_9SPHI</name>
<dbReference type="Proteomes" id="UP001597546">
    <property type="component" value="Unassembled WGS sequence"/>
</dbReference>
<keyword evidence="2" id="KW-1185">Reference proteome</keyword>
<organism evidence="1 2">
    <name type="scientific">Pedobacter alpinus</name>
    <dbReference type="NCBI Taxonomy" id="1590643"/>
    <lineage>
        <taxon>Bacteria</taxon>
        <taxon>Pseudomonadati</taxon>
        <taxon>Bacteroidota</taxon>
        <taxon>Sphingobacteriia</taxon>
        <taxon>Sphingobacteriales</taxon>
        <taxon>Sphingobacteriaceae</taxon>
        <taxon>Pedobacter</taxon>
    </lineage>
</organism>
<proteinExistence type="predicted"/>